<organism evidence="1 2">
    <name type="scientific">Pseudomonas phage POR1</name>
    <dbReference type="NCBI Taxonomy" id="1718594"/>
    <lineage>
        <taxon>Viruses</taxon>
        <taxon>Duplodnaviria</taxon>
        <taxon>Heunggongvirae</taxon>
        <taxon>Uroviricota</taxon>
        <taxon>Caudoviricetes</taxon>
        <taxon>Porunavirus</taxon>
        <taxon>Porunavirus POR1</taxon>
    </lineage>
</organism>
<dbReference type="Pfam" id="PF24608">
    <property type="entry name" value="PDDEXK_15"/>
    <property type="match status" value="1"/>
</dbReference>
<dbReference type="InterPro" id="IPR056931">
    <property type="entry name" value="D14-like"/>
</dbReference>
<evidence type="ECO:0000313" key="2">
    <source>
        <dbReference type="Proteomes" id="UP000225954"/>
    </source>
</evidence>
<protein>
    <recommendedName>
        <fullName evidence="3">Endonuclease</fullName>
    </recommendedName>
</protein>
<keyword evidence="2" id="KW-1185">Reference proteome</keyword>
<evidence type="ECO:0000313" key="1">
    <source>
        <dbReference type="EMBL" id="ALH46285.1"/>
    </source>
</evidence>
<dbReference type="EMBL" id="KT716399">
    <property type="protein sequence ID" value="ALH46285.1"/>
    <property type="molecule type" value="Genomic_DNA"/>
</dbReference>
<proteinExistence type="predicted"/>
<dbReference type="Proteomes" id="UP000225954">
    <property type="component" value="Segment"/>
</dbReference>
<name>A0A0N9RZ26_9CAUD</name>
<evidence type="ECO:0008006" key="3">
    <source>
        <dbReference type="Google" id="ProtNLM"/>
    </source>
</evidence>
<sequence length="155" mass="17418">MGAASRNKGAVGEREFNALLAPAVSNACTRANVPGIRLSRNFAQSSEGGCDLNVLAQYGFAFEVKRHETLQVNTWWAQIVKAAAKENAWPFLAYRQNRKPWTFVVDCRVLWIESEGRVFMEEAVFLAWFEKTLEERLRSYHGSINVAPTPPNNGV</sequence>
<gene>
    <name evidence="1" type="ORF">POR1_80</name>
</gene>
<accession>A0A0N9RZ26</accession>
<reference evidence="1 2" key="1">
    <citation type="journal article" date="2016" name="Genome Announc.">
        <title>Genome Sequences of Pseudomonas oryzihabitans Phage POR1 and Pseudomonas aeruginosa Phage PAE1.</title>
        <authorList>
            <person name="Dyson Z.A."/>
            <person name="Seviour R.J."/>
            <person name="Tucci J."/>
            <person name="Petrovski S."/>
        </authorList>
    </citation>
    <scope>NUCLEOTIDE SEQUENCE [LARGE SCALE GENOMIC DNA]</scope>
</reference>